<evidence type="ECO:0000313" key="7">
    <source>
        <dbReference type="Proteomes" id="UP000245474"/>
    </source>
</evidence>
<dbReference type="Pfam" id="PF02620">
    <property type="entry name" value="YceD"/>
    <property type="match status" value="1"/>
</dbReference>
<keyword evidence="4" id="KW-0690">Ribosome biogenesis</keyword>
<evidence type="ECO:0000256" key="1">
    <source>
        <dbReference type="ARBA" id="ARBA00002868"/>
    </source>
</evidence>
<comment type="function">
    <text evidence="1">Plays a role in synthesis, processing and/or stability of 23S rRNA.</text>
</comment>
<name>A0A2U2N222_9GAMM</name>
<evidence type="ECO:0000256" key="4">
    <source>
        <dbReference type="ARBA" id="ARBA00022517"/>
    </source>
</evidence>
<evidence type="ECO:0000256" key="2">
    <source>
        <dbReference type="ARBA" id="ARBA00010740"/>
    </source>
</evidence>
<accession>A0A2U2N222</accession>
<proteinExistence type="inferred from homology"/>
<dbReference type="PANTHER" id="PTHR38099">
    <property type="entry name" value="LARGE RIBOSOMAL RNA SUBUNIT ACCUMULATION PROTEIN YCED"/>
    <property type="match status" value="1"/>
</dbReference>
<protein>
    <recommendedName>
        <fullName evidence="3">Large ribosomal RNA subunit accumulation protein YceD</fullName>
    </recommendedName>
    <alternativeName>
        <fullName evidence="5">23S rRNA accumulation protein YceD</fullName>
    </alternativeName>
</protein>
<dbReference type="InterPro" id="IPR003772">
    <property type="entry name" value="YceD"/>
</dbReference>
<gene>
    <name evidence="6" type="ORF">DEM34_09165</name>
</gene>
<organism evidence="6 7">
    <name type="scientific">Sediminicurvatus halobius</name>
    <dbReference type="NCBI Taxonomy" id="2182432"/>
    <lineage>
        <taxon>Bacteria</taxon>
        <taxon>Pseudomonadati</taxon>
        <taxon>Pseudomonadota</taxon>
        <taxon>Gammaproteobacteria</taxon>
        <taxon>Chromatiales</taxon>
        <taxon>Ectothiorhodospiraceae</taxon>
        <taxon>Sediminicurvatus</taxon>
    </lineage>
</organism>
<dbReference type="Proteomes" id="UP000245474">
    <property type="component" value="Unassembled WGS sequence"/>
</dbReference>
<dbReference type="GO" id="GO:0042254">
    <property type="term" value="P:ribosome biogenesis"/>
    <property type="evidence" value="ECO:0007669"/>
    <property type="project" value="UniProtKB-KW"/>
</dbReference>
<dbReference type="EMBL" id="QFFI01000012">
    <property type="protein sequence ID" value="PWG63236.1"/>
    <property type="molecule type" value="Genomic_DNA"/>
</dbReference>
<comment type="similarity">
    <text evidence="2">Belongs to the DUF177 domain family.</text>
</comment>
<evidence type="ECO:0000313" key="6">
    <source>
        <dbReference type="EMBL" id="PWG63236.1"/>
    </source>
</evidence>
<evidence type="ECO:0000256" key="5">
    <source>
        <dbReference type="ARBA" id="ARBA00031841"/>
    </source>
</evidence>
<dbReference type="InterPro" id="IPR039255">
    <property type="entry name" value="YceD_bac"/>
</dbReference>
<dbReference type="PANTHER" id="PTHR38099:SF1">
    <property type="entry name" value="LARGE RIBOSOMAL RNA SUBUNIT ACCUMULATION PROTEIN YCED"/>
    <property type="match status" value="1"/>
</dbReference>
<reference evidence="6 7" key="1">
    <citation type="submission" date="2018-05" db="EMBL/GenBank/DDBJ databases">
        <title>Spiribacter halobius sp. nov., a moderately halophilic bacterium isolated from marine solar saltern.</title>
        <authorList>
            <person name="Zheng W.-S."/>
            <person name="Lu D.-C."/>
            <person name="Du Z.-J."/>
        </authorList>
    </citation>
    <scope>NUCLEOTIDE SEQUENCE [LARGE SCALE GENOMIC DNA]</scope>
    <source>
        <strain evidence="6 7">E85</strain>
    </source>
</reference>
<evidence type="ECO:0000256" key="3">
    <source>
        <dbReference type="ARBA" id="ARBA00015716"/>
    </source>
</evidence>
<sequence length="190" mass="20218">MISGFDTFRGRGYHARPMREGVLPEWLDLRRLGAAGARLAGPVELAGLSRLRERLQTPAGEAEAEVRVAFDQGLKAVVSGHVRASVVMRCERCLGAVTVPVAGDFTLAVIEDEGAAEGLPAEEEPVLAPGGRLAVHALVEDELLLALPIVAFHDDSACDGGQRYFAPEGEAPPERESPFAALAELKRGRS</sequence>
<comment type="caution">
    <text evidence="6">The sequence shown here is derived from an EMBL/GenBank/DDBJ whole genome shotgun (WGS) entry which is preliminary data.</text>
</comment>
<keyword evidence="7" id="KW-1185">Reference proteome</keyword>
<dbReference type="GO" id="GO:0005829">
    <property type="term" value="C:cytosol"/>
    <property type="evidence" value="ECO:0007669"/>
    <property type="project" value="TreeGrafter"/>
</dbReference>
<dbReference type="AlphaFoldDB" id="A0A2U2N222"/>